<keyword evidence="2" id="KW-1185">Reference proteome</keyword>
<accession>A0A7W6C185</accession>
<sequence>MGGAPFLQDRSRFVHPLALPIFCHQHFSAVPIDRRKRTEERPMADKIETIDELRDALAAALKAGNFNVHYEVRHVHKKFDLAASISNLDIHNAIGAVLRSGDKPEVVFILGGGQVLGQIHVPADGDLAIEDELWKVAGDASVLHGGKVWLTPAPSSAYGFGILEAFRMPPGYYGPNDWPLIERFGVECGKFQQSRERVAA</sequence>
<dbReference type="Proteomes" id="UP000531216">
    <property type="component" value="Unassembled WGS sequence"/>
</dbReference>
<comment type="caution">
    <text evidence="1">The sequence shown here is derived from an EMBL/GenBank/DDBJ whole genome shotgun (WGS) entry which is preliminary data.</text>
</comment>
<reference evidence="1 2" key="1">
    <citation type="submission" date="2020-08" db="EMBL/GenBank/DDBJ databases">
        <title>Genomic Encyclopedia of Type Strains, Phase IV (KMG-IV): sequencing the most valuable type-strain genomes for metagenomic binning, comparative biology and taxonomic classification.</title>
        <authorList>
            <person name="Goeker M."/>
        </authorList>
    </citation>
    <scope>NUCLEOTIDE SEQUENCE [LARGE SCALE GENOMIC DNA]</scope>
    <source>
        <strain evidence="1 2">DSM 25024</strain>
    </source>
</reference>
<dbReference type="OrthoDB" id="7916667at2"/>
<protein>
    <submittedName>
        <fullName evidence="1">Uncharacterized protein</fullName>
    </submittedName>
</protein>
<gene>
    <name evidence="1" type="ORF">GGR05_003692</name>
</gene>
<dbReference type="RefSeq" id="WP_139224625.1">
    <property type="nucleotide sequence ID" value="NZ_FOOA01000010.1"/>
</dbReference>
<organism evidence="1 2">
    <name type="scientific">Aureimonas phyllosphaerae</name>
    <dbReference type="NCBI Taxonomy" id="1166078"/>
    <lineage>
        <taxon>Bacteria</taxon>
        <taxon>Pseudomonadati</taxon>
        <taxon>Pseudomonadota</taxon>
        <taxon>Alphaproteobacteria</taxon>
        <taxon>Hyphomicrobiales</taxon>
        <taxon>Aurantimonadaceae</taxon>
        <taxon>Aureimonas</taxon>
    </lineage>
</organism>
<evidence type="ECO:0000313" key="2">
    <source>
        <dbReference type="Proteomes" id="UP000531216"/>
    </source>
</evidence>
<name>A0A7W6C185_9HYPH</name>
<dbReference type="AlphaFoldDB" id="A0A7W6C185"/>
<dbReference type="EMBL" id="JACIDO010000009">
    <property type="protein sequence ID" value="MBB3937526.1"/>
    <property type="molecule type" value="Genomic_DNA"/>
</dbReference>
<proteinExistence type="predicted"/>
<evidence type="ECO:0000313" key="1">
    <source>
        <dbReference type="EMBL" id="MBB3937526.1"/>
    </source>
</evidence>